<keyword evidence="1 3" id="KW-0378">Hydrolase</keyword>
<dbReference type="InterPro" id="IPR029058">
    <property type="entry name" value="AB_hydrolase_fold"/>
</dbReference>
<dbReference type="InterPro" id="IPR000639">
    <property type="entry name" value="Epox_hydrolase-like"/>
</dbReference>
<dbReference type="Pfam" id="PF00561">
    <property type="entry name" value="Abhydrolase_1"/>
    <property type="match status" value="1"/>
</dbReference>
<name>A0A1S8ARL7_9EURY</name>
<dbReference type="InterPro" id="IPR000073">
    <property type="entry name" value="AB_hydrolase_1"/>
</dbReference>
<protein>
    <submittedName>
        <fullName evidence="3">Alpha/beta hydrolase</fullName>
    </submittedName>
</protein>
<dbReference type="Gene3D" id="3.40.50.1820">
    <property type="entry name" value="alpha/beta hydrolase"/>
    <property type="match status" value="1"/>
</dbReference>
<evidence type="ECO:0000313" key="3">
    <source>
        <dbReference type="EMBL" id="OLZ39458.1"/>
    </source>
</evidence>
<dbReference type="PRINTS" id="PR00412">
    <property type="entry name" value="EPOXHYDRLASE"/>
</dbReference>
<evidence type="ECO:0000313" key="4">
    <source>
        <dbReference type="Proteomes" id="UP000189370"/>
    </source>
</evidence>
<dbReference type="GO" id="GO:0016787">
    <property type="term" value="F:hydrolase activity"/>
    <property type="evidence" value="ECO:0007669"/>
    <property type="project" value="UniProtKB-KW"/>
</dbReference>
<sequence>MVETNGIRLHTVTAGPDDGEPVVLLHGFPEFWYGWRSQIPALAAAGYRVIVPDQRGYNRSEKPAGIDSYTVDTLAADVIGLLDAFGYERAQFVGHDWGAGVTWQALLAHPERIRRAVTMNVPHPVALEAFLRRKPSQLLKSWYMFFFQLPAVPERTWRAADWRLLRWFVDTSNRDETCTEATLDRYRDAWSRPGAFTGMLNWYRALFRGDVADPPTMTVEPPTMLLWGAEDPYLHRGMARPSIERCTSGRLEFVDDATHWLHHEVPDRVNDLLLEFLER</sequence>
<evidence type="ECO:0000259" key="2">
    <source>
        <dbReference type="Pfam" id="PF00561"/>
    </source>
</evidence>
<organism evidence="3 4">
    <name type="scientific">Natrinema saccharevitans</name>
    <dbReference type="NCBI Taxonomy" id="301967"/>
    <lineage>
        <taxon>Archaea</taxon>
        <taxon>Methanobacteriati</taxon>
        <taxon>Methanobacteriota</taxon>
        <taxon>Stenosarchaea group</taxon>
        <taxon>Halobacteria</taxon>
        <taxon>Halobacteriales</taxon>
        <taxon>Natrialbaceae</taxon>
        <taxon>Natrinema</taxon>
    </lineage>
</organism>
<dbReference type="PANTHER" id="PTHR43329">
    <property type="entry name" value="EPOXIDE HYDROLASE"/>
    <property type="match status" value="1"/>
</dbReference>
<proteinExistence type="predicted"/>
<dbReference type="Proteomes" id="UP000189370">
    <property type="component" value="Unassembled WGS sequence"/>
</dbReference>
<gene>
    <name evidence="3" type="ORF">A6E15_18390</name>
</gene>
<dbReference type="STRING" id="301967.A6E15_18390"/>
<evidence type="ECO:0000256" key="1">
    <source>
        <dbReference type="ARBA" id="ARBA00022801"/>
    </source>
</evidence>
<dbReference type="EMBL" id="LWLN01000002">
    <property type="protein sequence ID" value="OLZ39458.1"/>
    <property type="molecule type" value="Genomic_DNA"/>
</dbReference>
<dbReference type="PRINTS" id="PR00111">
    <property type="entry name" value="ABHYDROLASE"/>
</dbReference>
<dbReference type="AlphaFoldDB" id="A0A1S8ARL7"/>
<accession>A0A1S8ARL7</accession>
<dbReference type="SUPFAM" id="SSF53474">
    <property type="entry name" value="alpha/beta-Hydrolases"/>
    <property type="match status" value="1"/>
</dbReference>
<feature type="domain" description="AB hydrolase-1" evidence="2">
    <location>
        <begin position="21"/>
        <end position="264"/>
    </location>
</feature>
<keyword evidence="4" id="KW-1185">Reference proteome</keyword>
<comment type="caution">
    <text evidence="3">The sequence shown here is derived from an EMBL/GenBank/DDBJ whole genome shotgun (WGS) entry which is preliminary data.</text>
</comment>
<reference evidence="4" key="1">
    <citation type="submission" date="2016-04" db="EMBL/GenBank/DDBJ databases">
        <authorList>
            <person name="Chen S.-C."/>
            <person name="Lai M.-C."/>
        </authorList>
    </citation>
    <scope>NUCLEOTIDE SEQUENCE [LARGE SCALE GENOMIC DNA]</scope>
    <source>
        <strain evidence="4">AB14</strain>
    </source>
</reference>